<dbReference type="GO" id="GO:0042840">
    <property type="term" value="P:D-glucuronate catabolic process"/>
    <property type="evidence" value="ECO:0007669"/>
    <property type="project" value="TreeGrafter"/>
</dbReference>
<keyword evidence="7 9" id="KW-0464">Manganese</keyword>
<evidence type="ECO:0000256" key="3">
    <source>
        <dbReference type="ARBA" id="ARBA00004892"/>
    </source>
</evidence>
<dbReference type="KEGG" id="psac:PSM36_2163"/>
<dbReference type="HAMAP" id="MF_00106">
    <property type="entry name" value="UxuA"/>
    <property type="match status" value="1"/>
</dbReference>
<dbReference type="GO" id="GO:0008198">
    <property type="term" value="F:ferrous iron binding"/>
    <property type="evidence" value="ECO:0007669"/>
    <property type="project" value="TreeGrafter"/>
</dbReference>
<dbReference type="GO" id="GO:0008927">
    <property type="term" value="F:mannonate dehydratase activity"/>
    <property type="evidence" value="ECO:0007669"/>
    <property type="project" value="UniProtKB-UniRule"/>
</dbReference>
<dbReference type="AlphaFoldDB" id="A0A1R3T6P9"/>
<accession>A0A1R3T6P9</accession>
<protein>
    <recommendedName>
        <fullName evidence="5 9">Mannonate dehydratase</fullName>
        <ecNumber evidence="5 9">4.2.1.8</ecNumber>
    </recommendedName>
    <alternativeName>
        <fullName evidence="9">D-mannonate hydro-lyase</fullName>
    </alternativeName>
</protein>
<dbReference type="SUPFAM" id="SSF51658">
    <property type="entry name" value="Xylose isomerase-like"/>
    <property type="match status" value="1"/>
</dbReference>
<comment type="catalytic activity">
    <reaction evidence="1 9">
        <text>D-mannonate = 2-dehydro-3-deoxy-D-gluconate + H2O</text>
        <dbReference type="Rhea" id="RHEA:20097"/>
        <dbReference type="ChEBI" id="CHEBI:15377"/>
        <dbReference type="ChEBI" id="CHEBI:17767"/>
        <dbReference type="ChEBI" id="CHEBI:57990"/>
        <dbReference type="EC" id="4.2.1.8"/>
    </reaction>
</comment>
<comment type="similarity">
    <text evidence="4 9">Belongs to the mannonate dehydratase family.</text>
</comment>
<dbReference type="EMBL" id="LT605205">
    <property type="protein sequence ID" value="SCD20968.1"/>
    <property type="molecule type" value="Genomic_DNA"/>
</dbReference>
<dbReference type="RefSeq" id="WP_092027054.1">
    <property type="nucleotide sequence ID" value="NZ_LT605205.1"/>
</dbReference>
<reference evidence="11" key="1">
    <citation type="submission" date="2016-08" db="EMBL/GenBank/DDBJ databases">
        <authorList>
            <person name="Wibberg D."/>
        </authorList>
    </citation>
    <scope>NUCLEOTIDE SEQUENCE [LARGE SCALE GENOMIC DNA]</scope>
</reference>
<comment type="cofactor">
    <cofactor evidence="9">
        <name>Fe(2+)</name>
        <dbReference type="ChEBI" id="CHEBI:29033"/>
    </cofactor>
    <cofactor evidence="9">
        <name>Mn(2+)</name>
        <dbReference type="ChEBI" id="CHEBI:29035"/>
    </cofactor>
</comment>
<keyword evidence="11" id="KW-1185">Reference proteome</keyword>
<evidence type="ECO:0000256" key="2">
    <source>
        <dbReference type="ARBA" id="ARBA00002713"/>
    </source>
</evidence>
<dbReference type="UniPathway" id="UPA00246"/>
<sequence length="405" mass="46840">MLLERTWRWFGMDDTISLSDLKQIGVEGIVTSLHHIKPGTAWHVDDILPVKKMIEQEGLKWSVVESLPVSNDIKLGTDKRDEHMENYKTSLVNLAQCGIKTVCYNFMPVLDWVRTDLRYKDSDGTETILFDYHTFAAFDLYILKREGATDDYPESIILKAREIYESMDNEEKEKLAYNIIIVTQGFINSDVEDTNNYKKLFLHSIGQYKALGPDKFRDNLSFFLKEVIPVAENHGIRLCIHPDDPPFSLLGLPRIASTIEDFERIFSHNNSLANGLTFCTGSLAARKDNDLLQFIEKFADRIHFAHLRNLRFLNDHCFYESGHLDGDIDMYPIVKLLLKEQYRRKNEGREDIRIPFRADHGKKMLDDFHRKSNPGYPLVGRIRGLSEIRGLQTAIEQIVKSKINP</sequence>
<organism evidence="10 11">
    <name type="scientific">Proteiniphilum saccharofermentans</name>
    <dbReference type="NCBI Taxonomy" id="1642647"/>
    <lineage>
        <taxon>Bacteria</taxon>
        <taxon>Pseudomonadati</taxon>
        <taxon>Bacteroidota</taxon>
        <taxon>Bacteroidia</taxon>
        <taxon>Bacteroidales</taxon>
        <taxon>Dysgonomonadaceae</taxon>
        <taxon>Proteiniphilum</taxon>
    </lineage>
</organism>
<evidence type="ECO:0000256" key="1">
    <source>
        <dbReference type="ARBA" id="ARBA00001794"/>
    </source>
</evidence>
<dbReference type="InterPro" id="IPR004628">
    <property type="entry name" value="Man_deHydtase"/>
</dbReference>
<dbReference type="InterPro" id="IPR036237">
    <property type="entry name" value="Xyl_isomerase-like_sf"/>
</dbReference>
<comment type="pathway">
    <text evidence="3 9">Carbohydrate metabolism; pentose and glucuronate interconversion.</text>
</comment>
<name>A0A1R3T6P9_9BACT</name>
<proteinExistence type="inferred from homology"/>
<evidence type="ECO:0000256" key="9">
    <source>
        <dbReference type="HAMAP-Rule" id="MF_00106"/>
    </source>
</evidence>
<dbReference type="GO" id="GO:0030145">
    <property type="term" value="F:manganese ion binding"/>
    <property type="evidence" value="ECO:0007669"/>
    <property type="project" value="TreeGrafter"/>
</dbReference>
<evidence type="ECO:0000256" key="5">
    <source>
        <dbReference type="ARBA" id="ARBA00012927"/>
    </source>
</evidence>
<gene>
    <name evidence="9 10" type="primary">uxuA</name>
    <name evidence="10" type="ORF">PSM36_2163</name>
</gene>
<evidence type="ECO:0000256" key="7">
    <source>
        <dbReference type="ARBA" id="ARBA00023211"/>
    </source>
</evidence>
<keyword evidence="8 9" id="KW-0456">Lyase</keyword>
<dbReference type="EC" id="4.2.1.8" evidence="5 9"/>
<comment type="function">
    <text evidence="2 9">Catalyzes the dehydration of D-mannonate.</text>
</comment>
<dbReference type="Proteomes" id="UP000187464">
    <property type="component" value="Chromosome I"/>
</dbReference>
<dbReference type="Pfam" id="PF03786">
    <property type="entry name" value="UxuA"/>
    <property type="match status" value="1"/>
</dbReference>
<dbReference type="PANTHER" id="PTHR30387">
    <property type="entry name" value="MANNONATE DEHYDRATASE"/>
    <property type="match status" value="1"/>
</dbReference>
<evidence type="ECO:0000256" key="6">
    <source>
        <dbReference type="ARBA" id="ARBA00023004"/>
    </source>
</evidence>
<evidence type="ECO:0000256" key="8">
    <source>
        <dbReference type="ARBA" id="ARBA00023239"/>
    </source>
</evidence>
<dbReference type="PANTHER" id="PTHR30387:SF2">
    <property type="entry name" value="MANNONATE DEHYDRATASE"/>
    <property type="match status" value="1"/>
</dbReference>
<dbReference type="PIRSF" id="PIRSF016049">
    <property type="entry name" value="Man_dehyd"/>
    <property type="match status" value="1"/>
</dbReference>
<dbReference type="Gene3D" id="3.20.20.150">
    <property type="entry name" value="Divalent-metal-dependent TIM barrel enzymes"/>
    <property type="match status" value="1"/>
</dbReference>
<dbReference type="NCBIfam" id="NF003027">
    <property type="entry name" value="PRK03906.1"/>
    <property type="match status" value="1"/>
</dbReference>
<dbReference type="NCBIfam" id="TIGR00695">
    <property type="entry name" value="uxuA"/>
    <property type="match status" value="1"/>
</dbReference>
<evidence type="ECO:0000256" key="4">
    <source>
        <dbReference type="ARBA" id="ARBA00007389"/>
    </source>
</evidence>
<dbReference type="STRING" id="1642647.PSM36_2163"/>
<evidence type="ECO:0000313" key="10">
    <source>
        <dbReference type="EMBL" id="SCD20968.1"/>
    </source>
</evidence>
<keyword evidence="6 9" id="KW-0408">Iron</keyword>
<evidence type="ECO:0000313" key="11">
    <source>
        <dbReference type="Proteomes" id="UP000187464"/>
    </source>
</evidence>